<comment type="caution">
    <text evidence="6">The sequence shown here is derived from an EMBL/GenBank/DDBJ whole genome shotgun (WGS) entry which is preliminary data.</text>
</comment>
<protein>
    <submittedName>
        <fullName evidence="6">Uncharacterized protein</fullName>
    </submittedName>
</protein>
<keyword evidence="3 5" id="KW-1133">Transmembrane helix</keyword>
<dbReference type="AlphaFoldDB" id="A0A8H7PX03"/>
<evidence type="ECO:0000256" key="2">
    <source>
        <dbReference type="ARBA" id="ARBA00022692"/>
    </source>
</evidence>
<evidence type="ECO:0000256" key="4">
    <source>
        <dbReference type="ARBA" id="ARBA00023136"/>
    </source>
</evidence>
<dbReference type="Proteomes" id="UP000654370">
    <property type="component" value="Unassembled WGS sequence"/>
</dbReference>
<keyword evidence="2 5" id="KW-0812">Transmembrane</keyword>
<evidence type="ECO:0000256" key="3">
    <source>
        <dbReference type="ARBA" id="ARBA00022989"/>
    </source>
</evidence>
<dbReference type="SUPFAM" id="SSF103473">
    <property type="entry name" value="MFS general substrate transporter"/>
    <property type="match status" value="1"/>
</dbReference>
<dbReference type="Gene3D" id="1.20.1250.20">
    <property type="entry name" value="MFS general substrate transporter like domains"/>
    <property type="match status" value="1"/>
</dbReference>
<dbReference type="OrthoDB" id="3026777at2759"/>
<keyword evidence="4 5" id="KW-0472">Membrane</keyword>
<feature type="transmembrane region" description="Helical" evidence="5">
    <location>
        <begin position="208"/>
        <end position="228"/>
    </location>
</feature>
<dbReference type="Pfam" id="PF07690">
    <property type="entry name" value="MFS_1"/>
    <property type="match status" value="1"/>
</dbReference>
<dbReference type="EMBL" id="JAEPQZ010000005">
    <property type="protein sequence ID" value="KAG2181290.1"/>
    <property type="molecule type" value="Genomic_DNA"/>
</dbReference>
<sequence length="509" mass="55807">MDETTPLVSKKQQQHWLGIKPSPWVLYPAFIFLGTVLGMVQGPFVQFLLDLLCQRMDTSTVSDRSREECNADSAVQAASSTLLMQTDSRYDILGMLSTVMYSSMSDKRGRRPILIINAFGFLADITLSYILARFHQVAPLWLLVVGAICQGLGGSSATLLMSCHAYAADCTTPGERTVVFGRLMASFVAGNFAGPTLAGYIMEKTGSIEPILIVNMAGLSMWILYLIFVMPESNRKVRENVSEDITEPSQPFWKRLNFYSSLSIIFTASPELANKASLPLLILTQMLSKTANLSFVCIVVLYVTYVFGWTPAQVGYFLSFENAASLIGLLFIIPLITKMHGKVSDEEDVNDPAVAGLHIMKLDLWMVRIGLTCLCGSMLLFSLANVGWVMFLGATLQMGGSLYIVSAKSLLVQLAGEDQAGQILGAAGVVESMVFTFAPILANELYSRFVFTSPWVVFGACTGLHASALFLSIFIRSKRQGSIILYNIPMPTRTFLCHYVAAQKVVNVP</sequence>
<feature type="transmembrane region" description="Helical" evidence="5">
    <location>
        <begin position="365"/>
        <end position="384"/>
    </location>
</feature>
<evidence type="ECO:0000256" key="5">
    <source>
        <dbReference type="SAM" id="Phobius"/>
    </source>
</evidence>
<feature type="transmembrane region" description="Helical" evidence="5">
    <location>
        <begin position="179"/>
        <end position="202"/>
    </location>
</feature>
<comment type="subcellular location">
    <subcellularLocation>
        <location evidence="1">Membrane</location>
        <topology evidence="1">Multi-pass membrane protein</topology>
    </subcellularLocation>
</comment>
<reference evidence="6" key="1">
    <citation type="submission" date="2020-12" db="EMBL/GenBank/DDBJ databases">
        <title>Metabolic potential, ecology and presence of endohyphal bacteria is reflected in genomic diversity of Mucoromycotina.</title>
        <authorList>
            <person name="Muszewska A."/>
            <person name="Okrasinska A."/>
            <person name="Steczkiewicz K."/>
            <person name="Drgas O."/>
            <person name="Orlowska M."/>
            <person name="Perlinska-Lenart U."/>
            <person name="Aleksandrzak-Piekarczyk T."/>
            <person name="Szatraj K."/>
            <person name="Zielenkiewicz U."/>
            <person name="Pilsyk S."/>
            <person name="Malc E."/>
            <person name="Mieczkowski P."/>
            <person name="Kruszewska J.S."/>
            <person name="Biernat P."/>
            <person name="Pawlowska J."/>
        </authorList>
    </citation>
    <scope>NUCLEOTIDE SEQUENCE</scope>
    <source>
        <strain evidence="6">WA0000067209</strain>
    </source>
</reference>
<feature type="transmembrane region" description="Helical" evidence="5">
    <location>
        <begin position="25"/>
        <end position="49"/>
    </location>
</feature>
<evidence type="ECO:0000313" key="6">
    <source>
        <dbReference type="EMBL" id="KAG2181290.1"/>
    </source>
</evidence>
<feature type="transmembrane region" description="Helical" evidence="5">
    <location>
        <begin position="113"/>
        <end position="132"/>
    </location>
</feature>
<proteinExistence type="predicted"/>
<evidence type="ECO:0000256" key="1">
    <source>
        <dbReference type="ARBA" id="ARBA00004141"/>
    </source>
</evidence>
<gene>
    <name evidence="6" type="ORF">INT43_008873</name>
</gene>
<organism evidence="6 7">
    <name type="scientific">Mortierella isabellina</name>
    <name type="common">Filamentous fungus</name>
    <name type="synonym">Umbelopsis isabellina</name>
    <dbReference type="NCBI Taxonomy" id="91625"/>
    <lineage>
        <taxon>Eukaryota</taxon>
        <taxon>Fungi</taxon>
        <taxon>Fungi incertae sedis</taxon>
        <taxon>Mucoromycota</taxon>
        <taxon>Mucoromycotina</taxon>
        <taxon>Umbelopsidomycetes</taxon>
        <taxon>Umbelopsidales</taxon>
        <taxon>Umbelopsidaceae</taxon>
        <taxon>Umbelopsis</taxon>
    </lineage>
</organism>
<feature type="transmembrane region" description="Helical" evidence="5">
    <location>
        <begin position="290"/>
        <end position="308"/>
    </location>
</feature>
<dbReference type="PANTHER" id="PTHR23507">
    <property type="entry name" value="ZGC:174356"/>
    <property type="match status" value="1"/>
</dbReference>
<feature type="transmembrane region" description="Helical" evidence="5">
    <location>
        <begin position="138"/>
        <end position="167"/>
    </location>
</feature>
<dbReference type="GO" id="GO:0022857">
    <property type="term" value="F:transmembrane transporter activity"/>
    <property type="evidence" value="ECO:0007669"/>
    <property type="project" value="InterPro"/>
</dbReference>
<dbReference type="InterPro" id="IPR011701">
    <property type="entry name" value="MFS"/>
</dbReference>
<dbReference type="InterPro" id="IPR036259">
    <property type="entry name" value="MFS_trans_sf"/>
</dbReference>
<keyword evidence="7" id="KW-1185">Reference proteome</keyword>
<name>A0A8H7PX03_MORIS</name>
<dbReference type="PANTHER" id="PTHR23507:SF1">
    <property type="entry name" value="FI18259P1-RELATED"/>
    <property type="match status" value="1"/>
</dbReference>
<accession>A0A8H7PX03</accession>
<evidence type="ECO:0000313" key="7">
    <source>
        <dbReference type="Proteomes" id="UP000654370"/>
    </source>
</evidence>
<feature type="transmembrane region" description="Helical" evidence="5">
    <location>
        <begin position="314"/>
        <end position="336"/>
    </location>
</feature>
<feature type="transmembrane region" description="Helical" evidence="5">
    <location>
        <begin position="454"/>
        <end position="475"/>
    </location>
</feature>
<dbReference type="GO" id="GO:0016020">
    <property type="term" value="C:membrane"/>
    <property type="evidence" value="ECO:0007669"/>
    <property type="project" value="UniProtKB-SubCell"/>
</dbReference>